<keyword evidence="1" id="KW-0436">Ligase</keyword>
<dbReference type="InterPro" id="IPR042099">
    <property type="entry name" value="ANL_N_sf"/>
</dbReference>
<dbReference type="EC" id="6.2.1.30" evidence="1"/>
<reference evidence="1 2" key="1">
    <citation type="submission" date="2016-03" db="EMBL/GenBank/DDBJ databases">
        <title>Shallow-sea hydrothermal system.</title>
        <authorList>
            <person name="Tang K."/>
        </authorList>
    </citation>
    <scope>NUCLEOTIDE SEQUENCE [LARGE SCALE GENOMIC DNA]</scope>
    <source>
        <strain evidence="1 2">JLT9</strain>
    </source>
</reference>
<gene>
    <name evidence="1" type="ORF">SGUI_2391</name>
</gene>
<dbReference type="AlphaFoldDB" id="A0A1B1NEB4"/>
<name>A0A1B1NEB4_9MICO</name>
<dbReference type="PANTHER" id="PTHR36932">
    <property type="entry name" value="CAPSULAR POLYSACCHARIDE BIOSYNTHESIS PROTEIN"/>
    <property type="match status" value="1"/>
</dbReference>
<dbReference type="InterPro" id="IPR053158">
    <property type="entry name" value="CapK_Type1_Caps_Biosynth"/>
</dbReference>
<accession>A0A1B1NEB4</accession>
<dbReference type="STRING" id="1758689.SGUI_2391"/>
<sequence length="454" mass="51973">MVPRHVTVGFIMKVSARQLVFEAKARTVLRKSQKLYMLGVQRETWPVERLRAYQTRKAAEQALYAMRSTRFYRELYESHGFTEQDLQEDPEAFYSLPTVDKQSVRDHFEELKTPDAEDFGVLSVTGGSTGQPLHLLRDKRVSAQPLEWRLFRWWGVKPHDNIALVWRHVKSGRQELLHGVKWWPTRRMQLDAYDINEASVRHFAEQWRVQTPTLLTGYAGGVLEFSRVLEGLDLRLPAPRAVATTASPLTDENRQEVEDRLEAPVFDHYRSAEIPWMGGECAERAGHHIFADDRVVEVLDRDAESGDLGNVVATDLTNKVFPLIRYRIGDRSRAITEPCACGSTLPRIARIVGREGDGLRLPDGTWIAPEGVFPLFSKEPDCVRQFQVVQSADYSILVRVVEGASPRARDFVDETLSSLRHRTHYQVPISWESVDELIHDGGKIRYIRSHVDAH</sequence>
<keyword evidence="2" id="KW-1185">Reference proteome</keyword>
<evidence type="ECO:0000313" key="1">
    <source>
        <dbReference type="EMBL" id="ANS79787.1"/>
    </source>
</evidence>
<protein>
    <submittedName>
        <fullName evidence="1">Phenylacetate-coenzyme A ligase</fullName>
        <ecNumber evidence="1">6.2.1.30</ecNumber>
    </submittedName>
</protein>
<dbReference type="Proteomes" id="UP000092482">
    <property type="component" value="Chromosome"/>
</dbReference>
<dbReference type="KEGG" id="serj:SGUI_2391"/>
<proteinExistence type="predicted"/>
<evidence type="ECO:0000313" key="2">
    <source>
        <dbReference type="Proteomes" id="UP000092482"/>
    </source>
</evidence>
<dbReference type="SUPFAM" id="SSF56801">
    <property type="entry name" value="Acetyl-CoA synthetase-like"/>
    <property type="match status" value="1"/>
</dbReference>
<dbReference type="Gene3D" id="3.40.50.12780">
    <property type="entry name" value="N-terminal domain of ligase-like"/>
    <property type="match status" value="1"/>
</dbReference>
<organism evidence="1 2">
    <name type="scientific">Serinicoccus hydrothermalis</name>
    <dbReference type="NCBI Taxonomy" id="1758689"/>
    <lineage>
        <taxon>Bacteria</taxon>
        <taxon>Bacillati</taxon>
        <taxon>Actinomycetota</taxon>
        <taxon>Actinomycetes</taxon>
        <taxon>Micrococcales</taxon>
        <taxon>Ornithinimicrobiaceae</taxon>
        <taxon>Serinicoccus</taxon>
    </lineage>
</organism>
<dbReference type="EMBL" id="CP014989">
    <property type="protein sequence ID" value="ANS79787.1"/>
    <property type="molecule type" value="Genomic_DNA"/>
</dbReference>
<dbReference type="PANTHER" id="PTHR36932:SF1">
    <property type="entry name" value="CAPSULAR POLYSACCHARIDE BIOSYNTHESIS PROTEIN"/>
    <property type="match status" value="1"/>
</dbReference>
<dbReference type="GO" id="GO:0047475">
    <property type="term" value="F:phenylacetate-CoA ligase activity"/>
    <property type="evidence" value="ECO:0007669"/>
    <property type="project" value="UniProtKB-EC"/>
</dbReference>